<dbReference type="EMBL" id="CP011129">
    <property type="protein sequence ID" value="ALN80686.1"/>
    <property type="molecule type" value="Genomic_DNA"/>
</dbReference>
<dbReference type="PATRIC" id="fig|84531.8.peg.2565"/>
<evidence type="ECO:0000313" key="3">
    <source>
        <dbReference type="EMBL" id="ALN80686.1"/>
    </source>
</evidence>
<keyword evidence="2 3" id="KW-0812">Transmembrane</keyword>
<feature type="transmembrane region" description="Helical" evidence="2">
    <location>
        <begin position="130"/>
        <end position="147"/>
    </location>
</feature>
<keyword evidence="4" id="KW-1185">Reference proteome</keyword>
<evidence type="ECO:0000313" key="4">
    <source>
        <dbReference type="Proteomes" id="UP000060787"/>
    </source>
</evidence>
<evidence type="ECO:0000256" key="1">
    <source>
        <dbReference type="SAM" id="MobiDB-lite"/>
    </source>
</evidence>
<keyword evidence="2" id="KW-0472">Membrane</keyword>
<name>A0A0S2FAX1_LYSAN</name>
<feature type="region of interest" description="Disordered" evidence="1">
    <location>
        <begin position="465"/>
        <end position="531"/>
    </location>
</feature>
<dbReference type="KEGG" id="lab:LA76x_2556"/>
<accession>A0A0S2FAX1</accession>
<protein>
    <submittedName>
        <fullName evidence="3">Putative transmembrane protein</fullName>
    </submittedName>
</protein>
<feature type="transmembrane region" description="Helical" evidence="2">
    <location>
        <begin position="44"/>
        <end position="62"/>
    </location>
</feature>
<feature type="transmembrane region" description="Helical" evidence="2">
    <location>
        <begin position="20"/>
        <end position="38"/>
    </location>
</feature>
<feature type="compositionally biased region" description="Basic and acidic residues" evidence="1">
    <location>
        <begin position="484"/>
        <end position="497"/>
    </location>
</feature>
<dbReference type="Proteomes" id="UP000060787">
    <property type="component" value="Chromosome"/>
</dbReference>
<keyword evidence="2" id="KW-1133">Transmembrane helix</keyword>
<sequence length="738" mass="82003">MTAATILAGKLRSARTRRALDLALCLLPWALVAAAWAWRMQGLVIALAVAAAVGIAVIVVAWRSARRLDHAWLARRLNATRSDMDDSADLLFVSGESLNGLQRLQQARLRERIETTSGPELGPAWSARRLLLSALAALLALIAIGLWPRAQSGARDLEALSPAPQVAALPGQPRLIEQGLRIDPPAYTRLPPRSEPTLEGRVPENARLRWNLRFEPQPSAVELVFHDDQRLALARQSDGRWSAERVLTKPALYRIVASGAPEAQTRRLYRLDVSADRAPLLRVLEPDRGLSLMSAGQRSWPLEFEASDDYGLAANAQLRITLAQGSGENITFREQRLSLRGTGTTTQKRYAQRLDLASLGFASGDDLIVQLSVDDNRSPKLQTALSPSLILRWPADLGSEATGLDGMVKTTLPAYFRSQRQIIIDAEALIAQRRKLDEARFIERSDAIGVDQRLLRLRYGQFLGEESEGAPQLPTNDRDEPEPHDEPGQAHDQHAPAEKGQAANSAPEQHDEHAHTPKPAAPSFGEEGPVLEQFGHTHDHAEAATLLDPDTRKLLKAALDEMWQSELHLRQGHPQQALPYAYKALGFIKKVQQATRIYLARVGPELPPIDESRRLSGERAGLARRGERLAAANATDPLLESLWRDLEQSTRTTEPPPIDYTGLQRWLREHESRVPDPLAFAAAFDALRNEPECRRCRAELRRLLWPLLTRPPASVSRRGQGDAVDQRYFEALQQEARR</sequence>
<dbReference type="STRING" id="84531.LA76x_2556"/>
<organism evidence="3 4">
    <name type="scientific">Lysobacter antibioticus</name>
    <dbReference type="NCBI Taxonomy" id="84531"/>
    <lineage>
        <taxon>Bacteria</taxon>
        <taxon>Pseudomonadati</taxon>
        <taxon>Pseudomonadota</taxon>
        <taxon>Gammaproteobacteria</taxon>
        <taxon>Lysobacterales</taxon>
        <taxon>Lysobacteraceae</taxon>
        <taxon>Lysobacter</taxon>
    </lineage>
</organism>
<gene>
    <name evidence="3" type="ORF">LA76x_2556</name>
</gene>
<proteinExistence type="predicted"/>
<dbReference type="RefSeq" id="WP_057917923.1">
    <property type="nucleotide sequence ID" value="NZ_CP011129.1"/>
</dbReference>
<dbReference type="AlphaFoldDB" id="A0A0S2FAX1"/>
<reference evidence="3 4" key="1">
    <citation type="journal article" date="2015" name="BMC Genomics">
        <title>Comparative genomics and metabolic profiling of the genus Lysobacter.</title>
        <authorList>
            <person name="de Bruijn I."/>
            <person name="Cheng X."/>
            <person name="de Jager V."/>
            <person name="Exposito R.G."/>
            <person name="Watrous J."/>
            <person name="Patel N."/>
            <person name="Postma J."/>
            <person name="Dorrestein P.C."/>
            <person name="Kobayashi D."/>
            <person name="Raaijmakers J.M."/>
        </authorList>
    </citation>
    <scope>NUCLEOTIDE SEQUENCE [LARGE SCALE GENOMIC DNA]</scope>
    <source>
        <strain evidence="3 4">76</strain>
    </source>
</reference>
<evidence type="ECO:0000256" key="2">
    <source>
        <dbReference type="SAM" id="Phobius"/>
    </source>
</evidence>